<comment type="caution">
    <text evidence="2">The sequence shown here is derived from an EMBL/GenBank/DDBJ whole genome shotgun (WGS) entry which is preliminary data.</text>
</comment>
<evidence type="ECO:0008006" key="4">
    <source>
        <dbReference type="Google" id="ProtNLM"/>
    </source>
</evidence>
<dbReference type="EMBL" id="JADCUA010000008">
    <property type="protein sequence ID" value="KAH9837664.1"/>
    <property type="molecule type" value="Genomic_DNA"/>
</dbReference>
<reference evidence="2 3" key="1">
    <citation type="journal article" date="2021" name="Environ. Microbiol.">
        <title>Gene family expansions and transcriptome signatures uncover fungal adaptations to wood decay.</title>
        <authorList>
            <person name="Hage H."/>
            <person name="Miyauchi S."/>
            <person name="Viragh M."/>
            <person name="Drula E."/>
            <person name="Min B."/>
            <person name="Chaduli D."/>
            <person name="Navarro D."/>
            <person name="Favel A."/>
            <person name="Norest M."/>
            <person name="Lesage-Meessen L."/>
            <person name="Balint B."/>
            <person name="Merenyi Z."/>
            <person name="de Eugenio L."/>
            <person name="Morin E."/>
            <person name="Martinez A.T."/>
            <person name="Baldrian P."/>
            <person name="Stursova M."/>
            <person name="Martinez M.J."/>
            <person name="Novotny C."/>
            <person name="Magnuson J.K."/>
            <person name="Spatafora J.W."/>
            <person name="Maurice S."/>
            <person name="Pangilinan J."/>
            <person name="Andreopoulos W."/>
            <person name="LaButti K."/>
            <person name="Hundley H."/>
            <person name="Na H."/>
            <person name="Kuo A."/>
            <person name="Barry K."/>
            <person name="Lipzen A."/>
            <person name="Henrissat B."/>
            <person name="Riley R."/>
            <person name="Ahrendt S."/>
            <person name="Nagy L.G."/>
            <person name="Grigoriev I.V."/>
            <person name="Martin F."/>
            <person name="Rosso M.N."/>
        </authorList>
    </citation>
    <scope>NUCLEOTIDE SEQUENCE [LARGE SCALE GENOMIC DNA]</scope>
    <source>
        <strain evidence="2 3">CIRM-BRFM 1785</strain>
    </source>
</reference>
<feature type="compositionally biased region" description="Polar residues" evidence="1">
    <location>
        <begin position="51"/>
        <end position="61"/>
    </location>
</feature>
<evidence type="ECO:0000313" key="3">
    <source>
        <dbReference type="Proteomes" id="UP000814176"/>
    </source>
</evidence>
<name>A0ABQ8KI81_9APHY</name>
<proteinExistence type="predicted"/>
<evidence type="ECO:0000313" key="2">
    <source>
        <dbReference type="EMBL" id="KAH9837664.1"/>
    </source>
</evidence>
<gene>
    <name evidence="2" type="ORF">C8Q71DRAFT_722992</name>
</gene>
<feature type="region of interest" description="Disordered" evidence="1">
    <location>
        <begin position="1"/>
        <end position="103"/>
    </location>
</feature>
<dbReference type="Proteomes" id="UP000814176">
    <property type="component" value="Unassembled WGS sequence"/>
</dbReference>
<feature type="compositionally biased region" description="Basic residues" evidence="1">
    <location>
        <begin position="720"/>
        <end position="729"/>
    </location>
</feature>
<keyword evidence="3" id="KW-1185">Reference proteome</keyword>
<protein>
    <recommendedName>
        <fullName evidence="4">Cytochrome c domain-containing protein</fullName>
    </recommendedName>
</protein>
<evidence type="ECO:0000256" key="1">
    <source>
        <dbReference type="SAM" id="MobiDB-lite"/>
    </source>
</evidence>
<feature type="compositionally biased region" description="Basic and acidic residues" evidence="1">
    <location>
        <begin position="85"/>
        <end position="98"/>
    </location>
</feature>
<dbReference type="RefSeq" id="XP_047779702.1">
    <property type="nucleotide sequence ID" value="XM_047921563.1"/>
</dbReference>
<feature type="region of interest" description="Disordered" evidence="1">
    <location>
        <begin position="698"/>
        <end position="772"/>
    </location>
</feature>
<organism evidence="2 3">
    <name type="scientific">Rhodofomes roseus</name>
    <dbReference type="NCBI Taxonomy" id="34475"/>
    <lineage>
        <taxon>Eukaryota</taxon>
        <taxon>Fungi</taxon>
        <taxon>Dikarya</taxon>
        <taxon>Basidiomycota</taxon>
        <taxon>Agaricomycotina</taxon>
        <taxon>Agaricomycetes</taxon>
        <taxon>Polyporales</taxon>
        <taxon>Rhodofomes</taxon>
    </lineage>
</organism>
<sequence length="772" mass="84830">MIAGLGLPPSYATSKGNDLLRNNEQPRSVSDPRKRRRTEDETEDGGEATRPQPTMVVQNAPDQHFARTITSDSDDDLSLTPGYNSDREPTVGEMDAYHGLDPQTINPIHRPPPFLHPSANEKVAYDNTPAHPTVKEDVFWGPYPQAPPTSQRQARHPPPLSTASFEDPEMDDFIRSMNMPSLDGFALAQPPTHPSQMTAPDTATLGAAPLRQANNGSRPQGPPVIRTYSRPRVPQPPPSQSRTAPRTMDPRSTGHDAPLGYYQPSVPRPEPMHDNRGPVARHPYTTPPRRPVSRCQATPGPPDREQRPMSRASVLSYVAIREEHQPRRGHTGGGDDMLVDEEPRAGQGNPSAPPFQGVPQGFDAFVNLQQNAPYPENQFFVHEDTGINGEGPLAPVAEDDHENHDWTPATVTPAPDGDWRAIQGESFYYKQNGQCPAQHSRWLSSRRQGILASFAGHGARDNDTDSWGRITRLEDMLRNDYGVPQPEISLPDIAPGAVTGFNEDPIYILIQGINAAQQTALLAKKWYVRTDLAVHFSNLSLAPSTWMGAFEKRTAFGTMKAEQILPFFRAAFKRDPLLHITNDTIEQDKKTGPRSKWGATPTSVALEHIVSSITIRIMPRQTTGGVDNPLIQLYCESATNHPRDWVIWRDAVRNQPYSTENGAKAALILAKFKCLLCHSADHPVGLCDLPSVPGWNGPTAEQCANRKQSESHPDNDARGYRGRGGHRGGRGGGRGRGSGRPPNVTTDGASSSRTYNAPNTALPREAGEGWRH</sequence>
<accession>A0ABQ8KI81</accession>
<feature type="compositionally biased region" description="Polar residues" evidence="1">
    <location>
        <begin position="11"/>
        <end position="28"/>
    </location>
</feature>
<feature type="compositionally biased region" description="Basic and acidic residues" evidence="1">
    <location>
        <begin position="707"/>
        <end position="719"/>
    </location>
</feature>
<feature type="compositionally biased region" description="Polar residues" evidence="1">
    <location>
        <begin position="743"/>
        <end position="759"/>
    </location>
</feature>
<dbReference type="GeneID" id="72002295"/>
<feature type="region of interest" description="Disordered" evidence="1">
    <location>
        <begin position="324"/>
        <end position="352"/>
    </location>
</feature>
<feature type="region of interest" description="Disordered" evidence="1">
    <location>
        <begin position="135"/>
        <end position="310"/>
    </location>
</feature>